<keyword evidence="1" id="KW-0812">Transmembrane</keyword>
<name>A0A388TGH8_9BACT</name>
<reference evidence="2 3" key="1">
    <citation type="journal article" date="2019" name="ISME J.">
        <title>Genome analyses of uncultured TG2/ZB3 bacteria in 'Margulisbacteria' specifically attached to ectosymbiotic spirochetes of protists in the termite gut.</title>
        <authorList>
            <person name="Utami Y.D."/>
            <person name="Kuwahara H."/>
            <person name="Igai K."/>
            <person name="Murakami T."/>
            <person name="Sugaya K."/>
            <person name="Morikawa T."/>
            <person name="Nagura Y."/>
            <person name="Yuki M."/>
            <person name="Deevong P."/>
            <person name="Inoue T."/>
            <person name="Kihara K."/>
            <person name="Lo N."/>
            <person name="Yamada A."/>
            <person name="Ohkuma M."/>
            <person name="Hongoh Y."/>
        </authorList>
    </citation>
    <scope>NUCLEOTIDE SEQUENCE [LARGE SCALE GENOMIC DNA]</scope>
    <source>
        <strain evidence="2">NkOx7-02</strain>
    </source>
</reference>
<dbReference type="EMBL" id="BGZO01000007">
    <property type="protein sequence ID" value="GBR75761.1"/>
    <property type="molecule type" value="Genomic_DNA"/>
</dbReference>
<organism evidence="2 3">
    <name type="scientific">Candidatus Termititenax persephonae</name>
    <dbReference type="NCBI Taxonomy" id="2218525"/>
    <lineage>
        <taxon>Bacteria</taxon>
        <taxon>Bacillati</taxon>
        <taxon>Candidatus Margulisiibacteriota</taxon>
        <taxon>Candidatus Termititenacia</taxon>
        <taxon>Candidatus Termititenacales</taxon>
        <taxon>Candidatus Termititenacaceae</taxon>
        <taxon>Candidatus Termititenax</taxon>
    </lineage>
</organism>
<sequence length="183" mass="21351">MWSFIKNIQSNTDVIPKNDAMWIIGIFAIILGFLIYSFFNDFIEENRKANIRITFKNFFEGFITQCVGVVIFIIVLFCIVLLLDIGYREITKEKPKTEEKVNIRNSSLPYKTVNGFQIERTFNVGNYEVVETIDIVSMNKYIDTPNYYIIIDDKGNKYTLIKNSNNNDPLNLFEDLSTADFDF</sequence>
<evidence type="ECO:0000313" key="3">
    <source>
        <dbReference type="Proteomes" id="UP000275925"/>
    </source>
</evidence>
<comment type="caution">
    <text evidence="2">The sequence shown here is derived from an EMBL/GenBank/DDBJ whole genome shotgun (WGS) entry which is preliminary data.</text>
</comment>
<keyword evidence="3" id="KW-1185">Reference proteome</keyword>
<dbReference type="Proteomes" id="UP000275925">
    <property type="component" value="Unassembled WGS sequence"/>
</dbReference>
<keyword evidence="1" id="KW-1133">Transmembrane helix</keyword>
<feature type="transmembrane region" description="Helical" evidence="1">
    <location>
        <begin position="62"/>
        <end position="87"/>
    </location>
</feature>
<protein>
    <submittedName>
        <fullName evidence="2">Uncharacterized protein</fullName>
    </submittedName>
</protein>
<proteinExistence type="predicted"/>
<accession>A0A388TGH8</accession>
<keyword evidence="1" id="KW-0472">Membrane</keyword>
<evidence type="ECO:0000256" key="1">
    <source>
        <dbReference type="SAM" id="Phobius"/>
    </source>
</evidence>
<feature type="transmembrane region" description="Helical" evidence="1">
    <location>
        <begin position="20"/>
        <end position="39"/>
    </location>
</feature>
<dbReference type="AlphaFoldDB" id="A0A388TGH8"/>
<evidence type="ECO:0000313" key="2">
    <source>
        <dbReference type="EMBL" id="GBR75761.1"/>
    </source>
</evidence>
<gene>
    <name evidence="2" type="ORF">NO2_0402</name>
</gene>